<gene>
    <name evidence="1" type="ORF">PGLA1383_LOCUS50160</name>
    <name evidence="2" type="ORF">PGLA2088_LOCUS7442</name>
</gene>
<proteinExistence type="predicted"/>
<dbReference type="AlphaFoldDB" id="A0A813H9D7"/>
<sequence>MRTPHHNRDKGGGLIPNMKSVLLGACCGRPEVLRARQPGDPGYCSELHVMGLWGSSSMGRTNTYTTLIYLQLGPGCNKAAARSAAKQVSKSLLHLSLEHK</sequence>
<dbReference type="EMBL" id="CAJNNV010031042">
    <property type="protein sequence ID" value="CAE8634512.1"/>
    <property type="molecule type" value="Genomic_DNA"/>
</dbReference>
<dbReference type="EMBL" id="CAJNNW010007719">
    <property type="protein sequence ID" value="CAE8649463.1"/>
    <property type="molecule type" value="Genomic_DNA"/>
</dbReference>
<organism evidence="1 3">
    <name type="scientific">Polarella glacialis</name>
    <name type="common">Dinoflagellate</name>
    <dbReference type="NCBI Taxonomy" id="89957"/>
    <lineage>
        <taxon>Eukaryota</taxon>
        <taxon>Sar</taxon>
        <taxon>Alveolata</taxon>
        <taxon>Dinophyceae</taxon>
        <taxon>Suessiales</taxon>
        <taxon>Suessiaceae</taxon>
        <taxon>Polarella</taxon>
    </lineage>
</organism>
<protein>
    <submittedName>
        <fullName evidence="1">Uncharacterized protein</fullName>
    </submittedName>
</protein>
<dbReference type="Proteomes" id="UP000626109">
    <property type="component" value="Unassembled WGS sequence"/>
</dbReference>
<keyword evidence="3" id="KW-1185">Reference proteome</keyword>
<name>A0A813H9D7_POLGL</name>
<evidence type="ECO:0000313" key="1">
    <source>
        <dbReference type="EMBL" id="CAE8634512.1"/>
    </source>
</evidence>
<dbReference type="Proteomes" id="UP000654075">
    <property type="component" value="Unassembled WGS sequence"/>
</dbReference>
<evidence type="ECO:0000313" key="2">
    <source>
        <dbReference type="EMBL" id="CAE8649463.1"/>
    </source>
</evidence>
<comment type="caution">
    <text evidence="1">The sequence shown here is derived from an EMBL/GenBank/DDBJ whole genome shotgun (WGS) entry which is preliminary data.</text>
</comment>
<accession>A0A813H9D7</accession>
<evidence type="ECO:0000313" key="3">
    <source>
        <dbReference type="Proteomes" id="UP000654075"/>
    </source>
</evidence>
<reference evidence="1" key="1">
    <citation type="submission" date="2021-02" db="EMBL/GenBank/DDBJ databases">
        <authorList>
            <person name="Dougan E. K."/>
            <person name="Rhodes N."/>
            <person name="Thang M."/>
            <person name="Chan C."/>
        </authorList>
    </citation>
    <scope>NUCLEOTIDE SEQUENCE</scope>
</reference>